<evidence type="ECO:0000313" key="1">
    <source>
        <dbReference type="EMBL" id="CAB4146734.1"/>
    </source>
</evidence>
<organism evidence="1">
    <name type="scientific">uncultured Caudovirales phage</name>
    <dbReference type="NCBI Taxonomy" id="2100421"/>
    <lineage>
        <taxon>Viruses</taxon>
        <taxon>Duplodnaviria</taxon>
        <taxon>Heunggongvirae</taxon>
        <taxon>Uroviricota</taxon>
        <taxon>Caudoviricetes</taxon>
        <taxon>Peduoviridae</taxon>
        <taxon>Maltschvirus</taxon>
        <taxon>Maltschvirus maltsch</taxon>
    </lineage>
</organism>
<accession>A0A6J5MJ80</accession>
<protein>
    <submittedName>
        <fullName evidence="1">Uncharacterized protein</fullName>
    </submittedName>
</protein>
<gene>
    <name evidence="1" type="ORF">UFOVP496_4</name>
</gene>
<proteinExistence type="predicted"/>
<name>A0A6J5MJ80_9CAUD</name>
<dbReference type="EMBL" id="LR796472">
    <property type="protein sequence ID" value="CAB4146734.1"/>
    <property type="molecule type" value="Genomic_DNA"/>
</dbReference>
<reference evidence="1" key="1">
    <citation type="submission" date="2020-04" db="EMBL/GenBank/DDBJ databases">
        <authorList>
            <person name="Chiriac C."/>
            <person name="Salcher M."/>
            <person name="Ghai R."/>
            <person name="Kavagutti S V."/>
        </authorList>
    </citation>
    <scope>NUCLEOTIDE SEQUENCE</scope>
</reference>
<sequence>MKKKPVRVNCAVAVGADMHKQITALAKEYSASMGFHVSRTTVIRMSITALLYLRDRKAARNAK</sequence>